<dbReference type="GO" id="GO:0022857">
    <property type="term" value="F:transmembrane transporter activity"/>
    <property type="evidence" value="ECO:0007669"/>
    <property type="project" value="InterPro"/>
</dbReference>
<feature type="transmembrane region" description="Helical" evidence="5">
    <location>
        <begin position="579"/>
        <end position="596"/>
    </location>
</feature>
<dbReference type="PANTHER" id="PTHR24064">
    <property type="entry name" value="SOLUTE CARRIER FAMILY 22 MEMBER"/>
    <property type="match status" value="1"/>
</dbReference>
<feature type="transmembrane region" description="Helical" evidence="5">
    <location>
        <begin position="481"/>
        <end position="502"/>
    </location>
</feature>
<dbReference type="Pfam" id="PF07690">
    <property type="entry name" value="MFS_1"/>
    <property type="match status" value="1"/>
</dbReference>
<accession>A0AAV3XWP0</accession>
<dbReference type="SUPFAM" id="SSF103473">
    <property type="entry name" value="MFS general substrate transporter"/>
    <property type="match status" value="1"/>
</dbReference>
<dbReference type="Gene3D" id="1.20.1250.20">
    <property type="entry name" value="MFS general substrate transporter like domains"/>
    <property type="match status" value="1"/>
</dbReference>
<evidence type="ECO:0000256" key="5">
    <source>
        <dbReference type="SAM" id="Phobius"/>
    </source>
</evidence>
<dbReference type="PROSITE" id="PS50850">
    <property type="entry name" value="MFS"/>
    <property type="match status" value="1"/>
</dbReference>
<keyword evidence="2 5" id="KW-0812">Transmembrane</keyword>
<dbReference type="GO" id="GO:0016020">
    <property type="term" value="C:membrane"/>
    <property type="evidence" value="ECO:0007669"/>
    <property type="project" value="UniProtKB-SubCell"/>
</dbReference>
<keyword evidence="4 5" id="KW-0472">Membrane</keyword>
<comment type="subcellular location">
    <subcellularLocation>
        <location evidence="1">Membrane</location>
        <topology evidence="1">Multi-pass membrane protein</topology>
    </subcellularLocation>
</comment>
<organism evidence="7 8">
    <name type="scientific">Plakobranchus ocellatus</name>
    <dbReference type="NCBI Taxonomy" id="259542"/>
    <lineage>
        <taxon>Eukaryota</taxon>
        <taxon>Metazoa</taxon>
        <taxon>Spiralia</taxon>
        <taxon>Lophotrochozoa</taxon>
        <taxon>Mollusca</taxon>
        <taxon>Gastropoda</taxon>
        <taxon>Heterobranchia</taxon>
        <taxon>Euthyneura</taxon>
        <taxon>Panpulmonata</taxon>
        <taxon>Sacoglossa</taxon>
        <taxon>Placobranchoidea</taxon>
        <taxon>Plakobranchidae</taxon>
        <taxon>Plakobranchus</taxon>
    </lineage>
</organism>
<evidence type="ECO:0000256" key="4">
    <source>
        <dbReference type="ARBA" id="ARBA00023136"/>
    </source>
</evidence>
<evidence type="ECO:0000256" key="3">
    <source>
        <dbReference type="ARBA" id="ARBA00022989"/>
    </source>
</evidence>
<dbReference type="Proteomes" id="UP000735302">
    <property type="component" value="Unassembled WGS sequence"/>
</dbReference>
<evidence type="ECO:0000259" key="6">
    <source>
        <dbReference type="PROSITE" id="PS50850"/>
    </source>
</evidence>
<evidence type="ECO:0000313" key="7">
    <source>
        <dbReference type="EMBL" id="GFN79400.1"/>
    </source>
</evidence>
<feature type="transmembrane region" description="Helical" evidence="5">
    <location>
        <begin position="216"/>
        <end position="239"/>
    </location>
</feature>
<feature type="transmembrane region" description="Helical" evidence="5">
    <location>
        <begin position="49"/>
        <end position="69"/>
    </location>
</feature>
<name>A0AAV3XWP0_9GAST</name>
<evidence type="ECO:0000256" key="2">
    <source>
        <dbReference type="ARBA" id="ARBA00022692"/>
    </source>
</evidence>
<keyword evidence="3 5" id="KW-1133">Transmembrane helix</keyword>
<dbReference type="EMBL" id="BLXT01000663">
    <property type="protein sequence ID" value="GFN79400.1"/>
    <property type="molecule type" value="Genomic_DNA"/>
</dbReference>
<gene>
    <name evidence="7" type="ORF">PoB_000590600</name>
</gene>
<evidence type="ECO:0000256" key="1">
    <source>
        <dbReference type="ARBA" id="ARBA00004141"/>
    </source>
</evidence>
<dbReference type="InterPro" id="IPR011701">
    <property type="entry name" value="MFS"/>
</dbReference>
<feature type="domain" description="Major facilitator superfamily (MFS) profile" evidence="6">
    <location>
        <begin position="114"/>
        <end position="601"/>
    </location>
</feature>
<evidence type="ECO:0000313" key="8">
    <source>
        <dbReference type="Proteomes" id="UP000735302"/>
    </source>
</evidence>
<dbReference type="InterPro" id="IPR020846">
    <property type="entry name" value="MFS_dom"/>
</dbReference>
<reference evidence="7 8" key="1">
    <citation type="journal article" date="2021" name="Elife">
        <title>Chloroplast acquisition without the gene transfer in kleptoplastic sea slugs, Plakobranchus ocellatus.</title>
        <authorList>
            <person name="Maeda T."/>
            <person name="Takahashi S."/>
            <person name="Yoshida T."/>
            <person name="Shimamura S."/>
            <person name="Takaki Y."/>
            <person name="Nagai Y."/>
            <person name="Toyoda A."/>
            <person name="Suzuki Y."/>
            <person name="Arimoto A."/>
            <person name="Ishii H."/>
            <person name="Satoh N."/>
            <person name="Nishiyama T."/>
            <person name="Hasebe M."/>
            <person name="Maruyama T."/>
            <person name="Minagawa J."/>
            <person name="Obokata J."/>
            <person name="Shigenobu S."/>
        </authorList>
    </citation>
    <scope>NUCLEOTIDE SEQUENCE [LARGE SCALE GENOMIC DNA]</scope>
</reference>
<feature type="transmembrane region" description="Helical" evidence="5">
    <location>
        <begin position="452"/>
        <end position="474"/>
    </location>
</feature>
<dbReference type="AlphaFoldDB" id="A0AAV3XWP0"/>
<protein>
    <submittedName>
        <fullName evidence="7">Solute carrier family 22 member 4</fullName>
    </submittedName>
</protein>
<keyword evidence="8" id="KW-1185">Reference proteome</keyword>
<sequence length="630" mass="69910">MEDTSSDANAALRMAKENTSDVKRAAKGAAVDDALLALNWWGFYQKLQFLMLMTPVLATVMHSMSVVFIGRNAEHTCAPPPDLKHKGTFKNQWYGTGNVNNILTNISQPHAGYNTSSSLFNHTITSYEKCNVKIRDNTGRLLSSEKCPYGYLYSEPKDWTFVSEWDLVCEKEALSDLSQMVMATGMTVGAFVFSSLSDRQVDKVHWLEVLVYGRKIVYMLVHNLLFFLAIATAFAGDFVTFTTLRFFTGAAQQGVALVSFVLITEQLPTLHRALPSQAGSFLHPTSLLTLGFVAYLTREVSWRYTQLLLSAFSVYVLVQWWIVDESLRWLVANNRTKEAEKLIKKAARQNKVEPKKVLGVFYQESSPAFVPLASKADTDICEKSEPEMVNSKENHPFEKTTEQSGEQAGLLEALKNKNVLKVTAICCYMWFADSASYYGLIMTSSSLVDDLYIGYTVNVLVELPAAIAFVLLINRIGRLKCIYIFNTIGGLSLLIAVCLSTIPAAKVIPGSEILTLTVSLIGKFGISLGYGTMWIYTPELFPTNIRTTCLGVSSVAARIGGMVAPYSRTMGRHLPWGPGVVFAILCLVIPILTLFLPETQGRELPQTIADMDKQTKRNSRTLGMNKNVIV</sequence>
<dbReference type="InterPro" id="IPR036259">
    <property type="entry name" value="MFS_trans_sf"/>
</dbReference>
<proteinExistence type="predicted"/>
<feature type="transmembrane region" description="Helical" evidence="5">
    <location>
        <begin position="514"/>
        <end position="536"/>
    </location>
</feature>
<comment type="caution">
    <text evidence="7">The sequence shown here is derived from an EMBL/GenBank/DDBJ whole genome shotgun (WGS) entry which is preliminary data.</text>
</comment>
<feature type="transmembrane region" description="Helical" evidence="5">
    <location>
        <begin position="276"/>
        <end position="297"/>
    </location>
</feature>